<proteinExistence type="predicted"/>
<feature type="compositionally biased region" description="Polar residues" evidence="1">
    <location>
        <begin position="438"/>
        <end position="448"/>
    </location>
</feature>
<name>A0A060S726_PYCCI</name>
<sequence>MRLTFSPALGEQTALKVAPIASGRPTAQSVLFKATFEDRESLLEARAKGVRVEVWSNVPVAGRPSGEWGAFIFGPLRCETVPERTLNFSTEDATEEPEDDQERPLYVHVRAPFHEHIDGRFQFTYRLVYPSGEIKWLGEFGRNGELIIERGLPGVDLREGWSISDDGTYRTHAFPGERVLGHLTDPNAWTCWSWKSPGPPSFTRATEPSEGLAMVLSPRPYAREVNVLRPLVFVASDSASLRITDRGKIVLYSSSPFARVSFSVLEHARELLDGVAALSGGQVAVFDDATAILTCRAVDAESPLHLVVLPMADNLDGRSVFPLRLSALPEPVSRWDSVVLSTPDLRIVTSVMRATSEQDSVVSVGAAGGHLVAAPAQEVVVDTRTVRVAFLTGHRESKLKAERSSLEALPTPPPSPPPPSAPSRLAAETLPESRTDALSETIPLSRSRSPVERDGATRPRRSRSSALIPHNSPHLIRRYLHMILDIVFWFWSVFARTISVRLIGESNTRRISGFLGFALLKTAPPAVPKVADTDNARTESVVSSPQTEGPAVETEEHPVVAPSVEDVAAVQNDTVRLDQPNSLVVISARIPASSPATAVIYVQGASRIEDLRVTVDHTPVSSPSVVKLSDGAVLLKVGDAKAAGLLEVTFAM</sequence>
<feature type="compositionally biased region" description="Polar residues" evidence="1">
    <location>
        <begin position="538"/>
        <end position="547"/>
    </location>
</feature>
<dbReference type="EMBL" id="CCBP010000073">
    <property type="protein sequence ID" value="CDO70267.1"/>
    <property type="molecule type" value="Genomic_DNA"/>
</dbReference>
<evidence type="ECO:0000256" key="1">
    <source>
        <dbReference type="SAM" id="MobiDB-lite"/>
    </source>
</evidence>
<dbReference type="Proteomes" id="UP000029665">
    <property type="component" value="Unassembled WGS sequence"/>
</dbReference>
<accession>A0A060S726</accession>
<protein>
    <submittedName>
        <fullName evidence="2">Uncharacterized protein</fullName>
    </submittedName>
</protein>
<evidence type="ECO:0000313" key="2">
    <source>
        <dbReference type="EMBL" id="CDO70267.1"/>
    </source>
</evidence>
<dbReference type="OMA" id="PHLIRRY"/>
<feature type="region of interest" description="Disordered" evidence="1">
    <location>
        <begin position="399"/>
        <end position="467"/>
    </location>
</feature>
<keyword evidence="3" id="KW-1185">Reference proteome</keyword>
<feature type="compositionally biased region" description="Pro residues" evidence="1">
    <location>
        <begin position="410"/>
        <end position="421"/>
    </location>
</feature>
<gene>
    <name evidence="2" type="ORF">BN946_scf184942.g67</name>
</gene>
<dbReference type="HOGENOM" id="CLU_420427_0_0_1"/>
<feature type="region of interest" description="Disordered" evidence="1">
    <location>
        <begin position="530"/>
        <end position="558"/>
    </location>
</feature>
<organism evidence="2 3">
    <name type="scientific">Pycnoporus cinnabarinus</name>
    <name type="common">Cinnabar-red polypore</name>
    <name type="synonym">Trametes cinnabarina</name>
    <dbReference type="NCBI Taxonomy" id="5643"/>
    <lineage>
        <taxon>Eukaryota</taxon>
        <taxon>Fungi</taxon>
        <taxon>Dikarya</taxon>
        <taxon>Basidiomycota</taxon>
        <taxon>Agaricomycotina</taxon>
        <taxon>Agaricomycetes</taxon>
        <taxon>Polyporales</taxon>
        <taxon>Polyporaceae</taxon>
        <taxon>Trametes</taxon>
    </lineage>
</organism>
<reference evidence="2" key="1">
    <citation type="submission" date="2014-01" db="EMBL/GenBank/DDBJ databases">
        <title>The genome of the white-rot fungus Pycnoporus cinnabarinus: a basidiomycete model with a versatile arsenal for lignocellulosic biomass breakdown.</title>
        <authorList>
            <person name="Levasseur A."/>
            <person name="Lomascolo A."/>
            <person name="Ruiz-Duenas F.J."/>
            <person name="Uzan E."/>
            <person name="Piumi F."/>
            <person name="Kues U."/>
            <person name="Ram A.F.J."/>
            <person name="Murat C."/>
            <person name="Haon M."/>
            <person name="Benoit I."/>
            <person name="Arfi Y."/>
            <person name="Chevret D."/>
            <person name="Drula E."/>
            <person name="Kwon M.J."/>
            <person name="Gouret P."/>
            <person name="Lesage-Meessen L."/>
            <person name="Lombard V."/>
            <person name="Mariette J."/>
            <person name="Noirot C."/>
            <person name="Park J."/>
            <person name="Patyshakuliyeva A."/>
            <person name="Wieneger R.A.B."/>
            <person name="Wosten H.A.B."/>
            <person name="Martin F."/>
            <person name="Coutinho P.M."/>
            <person name="de Vries R."/>
            <person name="Martinez A.T."/>
            <person name="Klopp C."/>
            <person name="Pontarotti P."/>
            <person name="Henrissat B."/>
            <person name="Record E."/>
        </authorList>
    </citation>
    <scope>NUCLEOTIDE SEQUENCE [LARGE SCALE GENOMIC DNA]</scope>
    <source>
        <strain evidence="2">BRFM137</strain>
    </source>
</reference>
<dbReference type="OrthoDB" id="3178019at2759"/>
<evidence type="ECO:0000313" key="3">
    <source>
        <dbReference type="Proteomes" id="UP000029665"/>
    </source>
</evidence>
<dbReference type="AlphaFoldDB" id="A0A060S726"/>
<comment type="caution">
    <text evidence="2">The sequence shown here is derived from an EMBL/GenBank/DDBJ whole genome shotgun (WGS) entry which is preliminary data.</text>
</comment>